<accession>A0A2J7ZHF7</accession>
<sequence length="430" mass="47239">MKRADLFAYSDEEPVCPHVLEFQAIAWSSGDEDDVDGEEEDEEDEEDEEEEARHGGDGDNLAFVVRVFGVTAEGRSVALAIRAFTPYFYIKVAPHWTPGQTRALKDFITSHKKLGVLLVRSVSKKDFYGFRNGKADTFLRIDCRSLKASKIMAYKLQKPVQGRGIAFPAGEISLYESNIEPIIRFMHMRDIQPAGWLAVSRKDLAPSSESRCSMSFGTSWNKVTALNQRHDSAPFLLASFDIECNSSHGDFPTPKKDYSKLAMELKAACKELNANTSEYAVKGFLRRCLEHAFVGGGCGDIQGISRVHLRDPAAKLPAKLPLIIDDLYAGLVGKKSVPADPLKVLNAALPRVEGDAIIQIGVTFGIYGGPLVSTKDARHIFVLGGCTEVPGATVHVCSSERDLIVKWAAFVGAMDPDLLMGYNIIGFDME</sequence>
<dbReference type="InterPro" id="IPR006133">
    <property type="entry name" value="DNA-dir_DNA_pol_B_exonuc"/>
</dbReference>
<name>A0A2J7ZHF7_9CHLO</name>
<dbReference type="GO" id="GO:0003887">
    <property type="term" value="F:DNA-directed DNA polymerase activity"/>
    <property type="evidence" value="ECO:0007669"/>
    <property type="project" value="TreeGrafter"/>
</dbReference>
<dbReference type="PANTHER" id="PTHR10322">
    <property type="entry name" value="DNA POLYMERASE CATALYTIC SUBUNIT"/>
    <property type="match status" value="1"/>
</dbReference>
<dbReference type="Gene3D" id="3.30.420.10">
    <property type="entry name" value="Ribonuclease H-like superfamily/Ribonuclease H"/>
    <property type="match status" value="1"/>
</dbReference>
<feature type="domain" description="DNA-directed DNA polymerase family B exonuclease" evidence="3">
    <location>
        <begin position="349"/>
        <end position="430"/>
    </location>
</feature>
<feature type="domain" description="DNA-directed DNA polymerase family B exonuclease" evidence="3">
    <location>
        <begin position="173"/>
        <end position="257"/>
    </location>
</feature>
<evidence type="ECO:0000256" key="1">
    <source>
        <dbReference type="ARBA" id="ARBA00024411"/>
    </source>
</evidence>
<proteinExistence type="predicted"/>
<dbReference type="Proteomes" id="UP000236333">
    <property type="component" value="Unassembled WGS sequence"/>
</dbReference>
<feature type="compositionally biased region" description="Acidic residues" evidence="2">
    <location>
        <begin position="30"/>
        <end position="50"/>
    </location>
</feature>
<reference evidence="4 5" key="1">
    <citation type="journal article" date="2017" name="Mol. Biol. Evol.">
        <title>The 4-celled Tetrabaena socialis nuclear genome reveals the essential components for genetic control of cell number at the origin of multicellularity in the volvocine lineage.</title>
        <authorList>
            <person name="Featherston J."/>
            <person name="Arakaki Y."/>
            <person name="Hanschen E.R."/>
            <person name="Ferris P.J."/>
            <person name="Michod R.E."/>
            <person name="Olson B.J.S.C."/>
            <person name="Nozaki H."/>
            <person name="Durand P.M."/>
        </authorList>
    </citation>
    <scope>NUCLEOTIDE SEQUENCE [LARGE SCALE GENOMIC DNA]</scope>
    <source>
        <strain evidence="4 5">NIES-571</strain>
    </source>
</reference>
<dbReference type="EMBL" id="PGGS01002297">
    <property type="protein sequence ID" value="PNG99701.1"/>
    <property type="molecule type" value="Genomic_DNA"/>
</dbReference>
<dbReference type="GO" id="GO:0006261">
    <property type="term" value="P:DNA-templated DNA replication"/>
    <property type="evidence" value="ECO:0007669"/>
    <property type="project" value="TreeGrafter"/>
</dbReference>
<dbReference type="PANTHER" id="PTHR10322:SF23">
    <property type="entry name" value="DNA POLYMERASE DELTA CATALYTIC SUBUNIT"/>
    <property type="match status" value="1"/>
</dbReference>
<dbReference type="InterPro" id="IPR012337">
    <property type="entry name" value="RNaseH-like_sf"/>
</dbReference>
<feature type="region of interest" description="Disordered" evidence="2">
    <location>
        <begin position="27"/>
        <end position="57"/>
    </location>
</feature>
<gene>
    <name evidence="4" type="ORF">TSOC_014515</name>
</gene>
<evidence type="ECO:0000313" key="4">
    <source>
        <dbReference type="EMBL" id="PNG99701.1"/>
    </source>
</evidence>
<dbReference type="OrthoDB" id="546609at2759"/>
<evidence type="ECO:0000313" key="5">
    <source>
        <dbReference type="Proteomes" id="UP000236333"/>
    </source>
</evidence>
<feature type="non-terminal residue" evidence="4">
    <location>
        <position position="430"/>
    </location>
</feature>
<organism evidence="4 5">
    <name type="scientific">Tetrabaena socialis</name>
    <dbReference type="NCBI Taxonomy" id="47790"/>
    <lineage>
        <taxon>Eukaryota</taxon>
        <taxon>Viridiplantae</taxon>
        <taxon>Chlorophyta</taxon>
        <taxon>core chlorophytes</taxon>
        <taxon>Chlorophyceae</taxon>
        <taxon>CS clade</taxon>
        <taxon>Chlamydomonadales</taxon>
        <taxon>Tetrabaenaceae</taxon>
        <taxon>Tetrabaena</taxon>
    </lineage>
</organism>
<keyword evidence="5" id="KW-1185">Reference proteome</keyword>
<comment type="caution">
    <text evidence="4">The sequence shown here is derived from an EMBL/GenBank/DDBJ whole genome shotgun (WGS) entry which is preliminary data.</text>
</comment>
<protein>
    <recommendedName>
        <fullName evidence="1">DNA polymerase delta catalytic subunit</fullName>
    </recommendedName>
</protein>
<evidence type="ECO:0000256" key="2">
    <source>
        <dbReference type="SAM" id="MobiDB-lite"/>
    </source>
</evidence>
<dbReference type="Pfam" id="PF03104">
    <property type="entry name" value="DNA_pol_B_exo1"/>
    <property type="match status" value="2"/>
</dbReference>
<dbReference type="InterPro" id="IPR036397">
    <property type="entry name" value="RNaseH_sf"/>
</dbReference>
<dbReference type="InterPro" id="IPR050240">
    <property type="entry name" value="DNA_pol_type-B"/>
</dbReference>
<dbReference type="SUPFAM" id="SSF53098">
    <property type="entry name" value="Ribonuclease H-like"/>
    <property type="match status" value="1"/>
</dbReference>
<dbReference type="AlphaFoldDB" id="A0A2J7ZHF7"/>
<dbReference type="Gene3D" id="3.30.342.10">
    <property type="entry name" value="DNA Polymerase, chain B, domain 1"/>
    <property type="match status" value="1"/>
</dbReference>
<evidence type="ECO:0000259" key="3">
    <source>
        <dbReference type="Pfam" id="PF03104"/>
    </source>
</evidence>
<dbReference type="GO" id="GO:0003676">
    <property type="term" value="F:nucleic acid binding"/>
    <property type="evidence" value="ECO:0007669"/>
    <property type="project" value="InterPro"/>
</dbReference>